<dbReference type="Gramene" id="PHT67717">
    <property type="protein sequence ID" value="PHT67717"/>
    <property type="gene ID" value="T459_27204"/>
</dbReference>
<keyword evidence="2" id="KW-1185">Reference proteome</keyword>
<dbReference type="Proteomes" id="UP000222542">
    <property type="component" value="Unassembled WGS sequence"/>
</dbReference>
<organism evidence="1 2">
    <name type="scientific">Capsicum annuum</name>
    <name type="common">Capsicum pepper</name>
    <dbReference type="NCBI Taxonomy" id="4072"/>
    <lineage>
        <taxon>Eukaryota</taxon>
        <taxon>Viridiplantae</taxon>
        <taxon>Streptophyta</taxon>
        <taxon>Embryophyta</taxon>
        <taxon>Tracheophyta</taxon>
        <taxon>Spermatophyta</taxon>
        <taxon>Magnoliopsida</taxon>
        <taxon>eudicotyledons</taxon>
        <taxon>Gunneridae</taxon>
        <taxon>Pentapetalae</taxon>
        <taxon>asterids</taxon>
        <taxon>lamiids</taxon>
        <taxon>Solanales</taxon>
        <taxon>Solanaceae</taxon>
        <taxon>Solanoideae</taxon>
        <taxon>Capsiceae</taxon>
        <taxon>Capsicum</taxon>
    </lineage>
</organism>
<protein>
    <submittedName>
        <fullName evidence="1">Uncharacterized protein</fullName>
    </submittedName>
</protein>
<dbReference type="EMBL" id="AYRZ02000011">
    <property type="protein sequence ID" value="PHT67717.1"/>
    <property type="molecule type" value="Genomic_DNA"/>
</dbReference>
<proteinExistence type="predicted"/>
<dbReference type="AlphaFoldDB" id="A0A2G2YD96"/>
<evidence type="ECO:0000313" key="1">
    <source>
        <dbReference type="EMBL" id="PHT67717.1"/>
    </source>
</evidence>
<dbReference type="STRING" id="4072.A0A2G2YD96"/>
<reference evidence="1 2" key="1">
    <citation type="journal article" date="2014" name="Nat. Genet.">
        <title>Genome sequence of the hot pepper provides insights into the evolution of pungency in Capsicum species.</title>
        <authorList>
            <person name="Kim S."/>
            <person name="Park M."/>
            <person name="Yeom S.I."/>
            <person name="Kim Y.M."/>
            <person name="Lee J.M."/>
            <person name="Lee H.A."/>
            <person name="Seo E."/>
            <person name="Choi J."/>
            <person name="Cheong K."/>
            <person name="Kim K.T."/>
            <person name="Jung K."/>
            <person name="Lee G.W."/>
            <person name="Oh S.K."/>
            <person name="Bae C."/>
            <person name="Kim S.B."/>
            <person name="Lee H.Y."/>
            <person name="Kim S.Y."/>
            <person name="Kim M.S."/>
            <person name="Kang B.C."/>
            <person name="Jo Y.D."/>
            <person name="Yang H.B."/>
            <person name="Jeong H.J."/>
            <person name="Kang W.H."/>
            <person name="Kwon J.K."/>
            <person name="Shin C."/>
            <person name="Lim J.Y."/>
            <person name="Park J.H."/>
            <person name="Huh J.H."/>
            <person name="Kim J.S."/>
            <person name="Kim B.D."/>
            <person name="Cohen O."/>
            <person name="Paran I."/>
            <person name="Suh M.C."/>
            <person name="Lee S.B."/>
            <person name="Kim Y.K."/>
            <person name="Shin Y."/>
            <person name="Noh S.J."/>
            <person name="Park J."/>
            <person name="Seo Y.S."/>
            <person name="Kwon S.Y."/>
            <person name="Kim H.A."/>
            <person name="Park J.M."/>
            <person name="Kim H.J."/>
            <person name="Choi S.B."/>
            <person name="Bosland P.W."/>
            <person name="Reeves G."/>
            <person name="Jo S.H."/>
            <person name="Lee B.W."/>
            <person name="Cho H.T."/>
            <person name="Choi H.S."/>
            <person name="Lee M.S."/>
            <person name="Yu Y."/>
            <person name="Do Choi Y."/>
            <person name="Park B.S."/>
            <person name="van Deynze A."/>
            <person name="Ashrafi H."/>
            <person name="Hill T."/>
            <person name="Kim W.T."/>
            <person name="Pai H.S."/>
            <person name="Ahn H.K."/>
            <person name="Yeam I."/>
            <person name="Giovannoni J.J."/>
            <person name="Rose J.K."/>
            <person name="Sorensen I."/>
            <person name="Lee S.J."/>
            <person name="Kim R.W."/>
            <person name="Choi I.Y."/>
            <person name="Choi B.S."/>
            <person name="Lim J.S."/>
            <person name="Lee Y.H."/>
            <person name="Choi D."/>
        </authorList>
    </citation>
    <scope>NUCLEOTIDE SEQUENCE [LARGE SCALE GENOMIC DNA]</scope>
    <source>
        <strain evidence="2">cv. CM334</strain>
    </source>
</reference>
<reference evidence="1 2" key="2">
    <citation type="journal article" date="2017" name="Genome Biol.">
        <title>New reference genome sequences of hot pepper reveal the massive evolution of plant disease-resistance genes by retroduplication.</title>
        <authorList>
            <person name="Kim S."/>
            <person name="Park J."/>
            <person name="Yeom S.I."/>
            <person name="Kim Y.M."/>
            <person name="Seo E."/>
            <person name="Kim K.T."/>
            <person name="Kim M.S."/>
            <person name="Lee J.M."/>
            <person name="Cheong K."/>
            <person name="Shin H.S."/>
            <person name="Kim S.B."/>
            <person name="Han K."/>
            <person name="Lee J."/>
            <person name="Park M."/>
            <person name="Lee H.A."/>
            <person name="Lee H.Y."/>
            <person name="Lee Y."/>
            <person name="Oh S."/>
            <person name="Lee J.H."/>
            <person name="Choi E."/>
            <person name="Choi E."/>
            <person name="Lee S.E."/>
            <person name="Jeon J."/>
            <person name="Kim H."/>
            <person name="Choi G."/>
            <person name="Song H."/>
            <person name="Lee J."/>
            <person name="Lee S.C."/>
            <person name="Kwon J.K."/>
            <person name="Lee H.Y."/>
            <person name="Koo N."/>
            <person name="Hong Y."/>
            <person name="Kim R.W."/>
            <person name="Kang W.H."/>
            <person name="Huh J.H."/>
            <person name="Kang B.C."/>
            <person name="Yang T.J."/>
            <person name="Lee Y.H."/>
            <person name="Bennetzen J.L."/>
            <person name="Choi D."/>
        </authorList>
    </citation>
    <scope>NUCLEOTIDE SEQUENCE [LARGE SCALE GENOMIC DNA]</scope>
    <source>
        <strain evidence="2">cv. CM334</strain>
    </source>
</reference>
<gene>
    <name evidence="1" type="ORF">T459_27204</name>
</gene>
<comment type="caution">
    <text evidence="1">The sequence shown here is derived from an EMBL/GenBank/DDBJ whole genome shotgun (WGS) entry which is preliminary data.</text>
</comment>
<accession>A0A2G2YD96</accession>
<evidence type="ECO:0000313" key="2">
    <source>
        <dbReference type="Proteomes" id="UP000222542"/>
    </source>
</evidence>
<sequence length="231" mass="27194">MMLLKKKKRRRNLPMTVSLDDEIVEEGELEEAREFGNDVFESILDQETVEEEEEEEEEIEEFANDVSEPILEEVDVSENMEPPREWTIRLINEVHQHHQVPNQTSGTRARRTPRMRVNTNYNYYSFVVYELEIQEEEEEDDDNYGLMDQDMSEYLETRTYYAPSPAMDIDDDPVIDEEQEVCAICLAEYKDEGEDQMRQRAMELNKAIKMSVGDGGSEKKEMDSFIAHITR</sequence>
<name>A0A2G2YD96_CAPAN</name>